<comment type="caution">
    <text evidence="2">The sequence shown here is derived from an EMBL/GenBank/DDBJ whole genome shotgun (WGS) entry which is preliminary data.</text>
</comment>
<sequence length="223" mass="25984">MTGYQFIQRASLFLAIAISNLVSSTPLPDIAGRDDWIPGPYALRLVSNHPNLTNAFLNRERRFQENPALNRIQPIWGGPSYFQSLQPNATDNLYERGGAIFLDERRNNTDSMQLIMMYIKLNNQREVPYLSWSWEYGPGVTHLWPGNYYVSWGGFQFVKQSDSGRTFMFVGNGTDPKWRWAAQYLRNYREWDMVNWNSTDPSAPLPEDWEFVNVEVVPFEQLE</sequence>
<dbReference type="OrthoDB" id="10444526at2759"/>
<evidence type="ECO:0000313" key="3">
    <source>
        <dbReference type="Proteomes" id="UP001152607"/>
    </source>
</evidence>
<accession>A0A9W4XLP6</accession>
<gene>
    <name evidence="2" type="ORF">PDIGIT_LOCUS6161</name>
</gene>
<feature type="signal peptide" evidence="1">
    <location>
        <begin position="1"/>
        <end position="24"/>
    </location>
</feature>
<organism evidence="2 3">
    <name type="scientific">Periconia digitata</name>
    <dbReference type="NCBI Taxonomy" id="1303443"/>
    <lineage>
        <taxon>Eukaryota</taxon>
        <taxon>Fungi</taxon>
        <taxon>Dikarya</taxon>
        <taxon>Ascomycota</taxon>
        <taxon>Pezizomycotina</taxon>
        <taxon>Dothideomycetes</taxon>
        <taxon>Pleosporomycetidae</taxon>
        <taxon>Pleosporales</taxon>
        <taxon>Massarineae</taxon>
        <taxon>Periconiaceae</taxon>
        <taxon>Periconia</taxon>
    </lineage>
</organism>
<keyword evidence="1" id="KW-0732">Signal</keyword>
<name>A0A9W4XLP6_9PLEO</name>
<reference evidence="2" key="1">
    <citation type="submission" date="2023-01" db="EMBL/GenBank/DDBJ databases">
        <authorList>
            <person name="Van Ghelder C."/>
            <person name="Rancurel C."/>
        </authorList>
    </citation>
    <scope>NUCLEOTIDE SEQUENCE</scope>
    <source>
        <strain evidence="2">CNCM I-4278</strain>
    </source>
</reference>
<dbReference type="EMBL" id="CAOQHR010000004">
    <property type="protein sequence ID" value="CAI6333125.1"/>
    <property type="molecule type" value="Genomic_DNA"/>
</dbReference>
<dbReference type="AlphaFoldDB" id="A0A9W4XLP6"/>
<keyword evidence="3" id="KW-1185">Reference proteome</keyword>
<proteinExistence type="predicted"/>
<protein>
    <submittedName>
        <fullName evidence="2">Uncharacterized protein</fullName>
    </submittedName>
</protein>
<evidence type="ECO:0000313" key="2">
    <source>
        <dbReference type="EMBL" id="CAI6333125.1"/>
    </source>
</evidence>
<dbReference type="Proteomes" id="UP001152607">
    <property type="component" value="Unassembled WGS sequence"/>
</dbReference>
<evidence type="ECO:0000256" key="1">
    <source>
        <dbReference type="SAM" id="SignalP"/>
    </source>
</evidence>
<feature type="chain" id="PRO_5040928690" evidence="1">
    <location>
        <begin position="25"/>
        <end position="223"/>
    </location>
</feature>